<evidence type="ECO:0000256" key="1">
    <source>
        <dbReference type="SAM" id="MobiDB-lite"/>
    </source>
</evidence>
<organism evidence="3 4">
    <name type="scientific">Bradyrhizobium lablabi</name>
    <dbReference type="NCBI Taxonomy" id="722472"/>
    <lineage>
        <taxon>Bacteria</taxon>
        <taxon>Pseudomonadati</taxon>
        <taxon>Pseudomonadota</taxon>
        <taxon>Alphaproteobacteria</taxon>
        <taxon>Hyphomicrobiales</taxon>
        <taxon>Nitrobacteraceae</taxon>
        <taxon>Bradyrhizobium</taxon>
    </lineage>
</organism>
<dbReference type="Proteomes" id="UP000189935">
    <property type="component" value="Chromosome I"/>
</dbReference>
<dbReference type="RefSeq" id="WP_079544058.1">
    <property type="nucleotide sequence ID" value="NZ_LT670844.1"/>
</dbReference>
<dbReference type="AlphaFoldDB" id="A0A1M7E145"/>
<keyword evidence="2" id="KW-1133">Transmembrane helix</keyword>
<accession>A0A1M7E145</accession>
<feature type="transmembrane region" description="Helical" evidence="2">
    <location>
        <begin position="46"/>
        <end position="66"/>
    </location>
</feature>
<dbReference type="EMBL" id="LT670844">
    <property type="protein sequence ID" value="SHL85475.1"/>
    <property type="molecule type" value="Genomic_DNA"/>
</dbReference>
<proteinExistence type="predicted"/>
<feature type="region of interest" description="Disordered" evidence="1">
    <location>
        <begin position="227"/>
        <end position="323"/>
    </location>
</feature>
<feature type="transmembrane region" description="Helical" evidence="2">
    <location>
        <begin position="20"/>
        <end position="39"/>
    </location>
</feature>
<protein>
    <submittedName>
        <fullName evidence="3">Uncharacterized protein</fullName>
    </submittedName>
</protein>
<dbReference type="OrthoDB" id="8264807at2"/>
<feature type="compositionally biased region" description="Low complexity" evidence="1">
    <location>
        <begin position="260"/>
        <end position="274"/>
    </location>
</feature>
<name>A0A1M7E145_9BRAD</name>
<keyword evidence="2" id="KW-0812">Transmembrane</keyword>
<evidence type="ECO:0000313" key="3">
    <source>
        <dbReference type="EMBL" id="SHL85475.1"/>
    </source>
</evidence>
<gene>
    <name evidence="3" type="ORF">SAMN05444159_6999</name>
</gene>
<sequence length="323" mass="33085">MNWAWASSLDHIWRSPTFPMWLTLAAAGFFGIIVLITLLRAEKSVANGALTVITLLAIGIAAAATIRGFGPFDRTASSEPPSSRQASIALPALSCIDDIAGETVLTACEKALFGAPETAAAALSYAASQITRLTALGDVTTANKSMTPELQMVRRAIERDRYGLMAYVLAARDHCTAADCAAFRALTDYHQIVVNMDERTYEGLIARYAPSWNAPPPTAAAPVAALAPTMPTGKPTNAEFPSAASTPPVSIMTPEPGTAPAPRAAAAAPAANAPLPSPRPPASALASAKKPAAAKPARSAAAPVQIAPTAPAPAASAPAASND</sequence>
<reference evidence="3 4" key="1">
    <citation type="submission" date="2016-11" db="EMBL/GenBank/DDBJ databases">
        <authorList>
            <person name="Jaros S."/>
            <person name="Januszkiewicz K."/>
            <person name="Wedrychowicz H."/>
        </authorList>
    </citation>
    <scope>NUCLEOTIDE SEQUENCE [LARGE SCALE GENOMIC DNA]</scope>
    <source>
        <strain evidence="3 4">GAS499</strain>
    </source>
</reference>
<feature type="compositionally biased region" description="Low complexity" evidence="1">
    <location>
        <begin position="282"/>
        <end position="323"/>
    </location>
</feature>
<keyword evidence="2" id="KW-0472">Membrane</keyword>
<evidence type="ECO:0000313" key="4">
    <source>
        <dbReference type="Proteomes" id="UP000189935"/>
    </source>
</evidence>
<evidence type="ECO:0000256" key="2">
    <source>
        <dbReference type="SAM" id="Phobius"/>
    </source>
</evidence>